<accession>A0ACC1P400</accession>
<evidence type="ECO:0000313" key="2">
    <source>
        <dbReference type="Proteomes" id="UP001144978"/>
    </source>
</evidence>
<dbReference type="Proteomes" id="UP001144978">
    <property type="component" value="Unassembled WGS sequence"/>
</dbReference>
<sequence>MRTFVLAHPGTNHDFHWEVRAVLDTTLICTHQLADLSLGKVIYQVLNYPSFIALLSQPPTQQPRSPTQPTTVRDEWAATLEPFATVRNKPGTTWLQPMPHMTPVVDTILVVV</sequence>
<protein>
    <submittedName>
        <fullName evidence="1">Uncharacterized protein</fullName>
    </submittedName>
</protein>
<organism evidence="1 2">
    <name type="scientific">Trametes sanguinea</name>
    <dbReference type="NCBI Taxonomy" id="158606"/>
    <lineage>
        <taxon>Eukaryota</taxon>
        <taxon>Fungi</taxon>
        <taxon>Dikarya</taxon>
        <taxon>Basidiomycota</taxon>
        <taxon>Agaricomycotina</taxon>
        <taxon>Agaricomycetes</taxon>
        <taxon>Polyporales</taxon>
        <taxon>Polyporaceae</taxon>
        <taxon>Trametes</taxon>
    </lineage>
</organism>
<comment type="caution">
    <text evidence="1">The sequence shown here is derived from an EMBL/GenBank/DDBJ whole genome shotgun (WGS) entry which is preliminary data.</text>
</comment>
<proteinExistence type="predicted"/>
<evidence type="ECO:0000313" key="1">
    <source>
        <dbReference type="EMBL" id="KAJ2985688.1"/>
    </source>
</evidence>
<reference evidence="1" key="1">
    <citation type="submission" date="2022-08" db="EMBL/GenBank/DDBJ databases">
        <title>Genome Sequence of Pycnoporus sanguineus.</title>
        <authorList>
            <person name="Buettner E."/>
        </authorList>
    </citation>
    <scope>NUCLEOTIDE SEQUENCE</scope>
    <source>
        <strain evidence="1">CG-C14</strain>
    </source>
</reference>
<name>A0ACC1P400_9APHY</name>
<gene>
    <name evidence="1" type="ORF">NUW54_g10069</name>
</gene>
<keyword evidence="2" id="KW-1185">Reference proteome</keyword>
<dbReference type="EMBL" id="JANSHE010003536">
    <property type="protein sequence ID" value="KAJ2985688.1"/>
    <property type="molecule type" value="Genomic_DNA"/>
</dbReference>